<dbReference type="InterPro" id="IPR001584">
    <property type="entry name" value="Integrase_cat-core"/>
</dbReference>
<comment type="caution">
    <text evidence="3">The sequence shown here is derived from an EMBL/GenBank/DDBJ whole genome shotgun (WGS) entry which is preliminary data.</text>
</comment>
<keyword evidence="4" id="KW-1185">Reference proteome</keyword>
<feature type="domain" description="Integrase catalytic" evidence="2">
    <location>
        <begin position="119"/>
        <end position="291"/>
    </location>
</feature>
<reference evidence="3" key="1">
    <citation type="journal article" date="2021" name="Front. Microbiol.">
        <title>Comprehensive Comparative Genomics and Phenotyping of Methylobacterium Species.</title>
        <authorList>
            <person name="Alessa O."/>
            <person name="Ogura Y."/>
            <person name="Fujitani Y."/>
            <person name="Takami H."/>
            <person name="Hayashi T."/>
            <person name="Sahin N."/>
            <person name="Tani A."/>
        </authorList>
    </citation>
    <scope>NUCLEOTIDE SEQUENCE</scope>
    <source>
        <strain evidence="3">NBRC 15686</strain>
    </source>
</reference>
<sequence>MLAIHPNARTTPAVRVEIARSQESSGVLASRYGVSTETIRKWRKRGPADYQDRSTRPHKLPWKASEEERAIVCALRRATGFPLDDLTFILTHFLPHLNRDAVYRILKAEGLNRRPPAERTRKPHGTFKDYEVGFVHMDVKHLPKLQDRDRVLRKCYLYVAIDHASRYVHLAVKDDETTASAMAFLDEALSALPFRVTHVLTDRGSCFTADDFEHACERHGVQHRKTKAYTPTTSGMVERFNWRVQREVLGITLYSHQDLEAVLSGFNRAYNGRRQRVLKGRSPDMILRERFAAKPELANKRPKPPDPDALPRALQVIADAKEVSHPDS</sequence>
<dbReference type="InterPro" id="IPR012337">
    <property type="entry name" value="RNaseH-like_sf"/>
</dbReference>
<reference evidence="3" key="2">
    <citation type="submission" date="2021-08" db="EMBL/GenBank/DDBJ databases">
        <authorList>
            <person name="Tani A."/>
            <person name="Ola A."/>
            <person name="Ogura Y."/>
            <person name="Katsura K."/>
            <person name="Hayashi T."/>
        </authorList>
    </citation>
    <scope>NUCLEOTIDE SEQUENCE</scope>
    <source>
        <strain evidence="3">NBRC 15686</strain>
    </source>
</reference>
<feature type="compositionally biased region" description="Basic and acidic residues" evidence="1">
    <location>
        <begin position="292"/>
        <end position="306"/>
    </location>
</feature>
<accession>A0ABQ4UM37</accession>
<evidence type="ECO:0000313" key="3">
    <source>
        <dbReference type="EMBL" id="GJE67417.1"/>
    </source>
</evidence>
<dbReference type="PANTHER" id="PTHR35004:SF7">
    <property type="entry name" value="INTEGRASE PROTEIN"/>
    <property type="match status" value="1"/>
</dbReference>
<evidence type="ECO:0000256" key="1">
    <source>
        <dbReference type="SAM" id="MobiDB-lite"/>
    </source>
</evidence>
<dbReference type="NCBIfam" id="NF033577">
    <property type="entry name" value="transpos_IS481"/>
    <property type="match status" value="1"/>
</dbReference>
<name>A0ABQ4UM37_9HYPH</name>
<dbReference type="PROSITE" id="PS50994">
    <property type="entry name" value="INTEGRASE"/>
    <property type="match status" value="1"/>
</dbReference>
<gene>
    <name evidence="3" type="ORF">LNAOJCKE_4648</name>
</gene>
<dbReference type="InterPro" id="IPR047656">
    <property type="entry name" value="IS481-like_transpos"/>
</dbReference>
<dbReference type="EMBL" id="BPRC01000026">
    <property type="protein sequence ID" value="GJE67417.1"/>
    <property type="molecule type" value="Genomic_DNA"/>
</dbReference>
<dbReference type="Pfam" id="PF00665">
    <property type="entry name" value="rve"/>
    <property type="match status" value="1"/>
</dbReference>
<evidence type="ECO:0000259" key="2">
    <source>
        <dbReference type="PROSITE" id="PS50994"/>
    </source>
</evidence>
<dbReference type="Gene3D" id="3.30.420.10">
    <property type="entry name" value="Ribonuclease H-like superfamily/Ribonuclease H"/>
    <property type="match status" value="1"/>
</dbReference>
<dbReference type="Proteomes" id="UP001055039">
    <property type="component" value="Unassembled WGS sequence"/>
</dbReference>
<proteinExistence type="predicted"/>
<organism evidence="3 4">
    <name type="scientific">Methylorubrum aminovorans</name>
    <dbReference type="NCBI Taxonomy" id="269069"/>
    <lineage>
        <taxon>Bacteria</taxon>
        <taxon>Pseudomonadati</taxon>
        <taxon>Pseudomonadota</taxon>
        <taxon>Alphaproteobacteria</taxon>
        <taxon>Hyphomicrobiales</taxon>
        <taxon>Methylobacteriaceae</taxon>
        <taxon>Methylorubrum</taxon>
    </lineage>
</organism>
<dbReference type="PANTHER" id="PTHR35004">
    <property type="entry name" value="TRANSPOSASE RV3428C-RELATED"/>
    <property type="match status" value="1"/>
</dbReference>
<dbReference type="RefSeq" id="WP_238228292.1">
    <property type="nucleotide sequence ID" value="NZ_BAAADH010000095.1"/>
</dbReference>
<dbReference type="SUPFAM" id="SSF53098">
    <property type="entry name" value="Ribonuclease H-like"/>
    <property type="match status" value="1"/>
</dbReference>
<protein>
    <submittedName>
        <fullName evidence="3">IS481 family transposase ISBxe4</fullName>
    </submittedName>
</protein>
<feature type="region of interest" description="Disordered" evidence="1">
    <location>
        <begin position="292"/>
        <end position="312"/>
    </location>
</feature>
<dbReference type="InterPro" id="IPR036397">
    <property type="entry name" value="RNaseH_sf"/>
</dbReference>
<evidence type="ECO:0000313" key="4">
    <source>
        <dbReference type="Proteomes" id="UP001055039"/>
    </source>
</evidence>